<proteinExistence type="predicted"/>
<evidence type="ECO:0000313" key="1">
    <source>
        <dbReference type="EMBL" id="EDX76274.1"/>
    </source>
</evidence>
<name>B4VNQ7_9CYAN</name>
<organism evidence="1 2">
    <name type="scientific">Coleofasciculus chthonoplastes PCC 7420</name>
    <dbReference type="NCBI Taxonomy" id="118168"/>
    <lineage>
        <taxon>Bacteria</taxon>
        <taxon>Bacillati</taxon>
        <taxon>Cyanobacteriota</taxon>
        <taxon>Cyanophyceae</taxon>
        <taxon>Coleofasciculales</taxon>
        <taxon>Coleofasciculaceae</taxon>
        <taxon>Coleofasciculus</taxon>
    </lineage>
</organism>
<evidence type="ECO:0000313" key="2">
    <source>
        <dbReference type="Proteomes" id="UP000003835"/>
    </source>
</evidence>
<dbReference type="HOGENOM" id="CLU_081228_0_0_3"/>
<dbReference type="EMBL" id="DS989846">
    <property type="protein sequence ID" value="EDX76274.1"/>
    <property type="molecule type" value="Genomic_DNA"/>
</dbReference>
<evidence type="ECO:0008006" key="3">
    <source>
        <dbReference type="Google" id="ProtNLM"/>
    </source>
</evidence>
<accession>B4VNQ7</accession>
<dbReference type="eggNOG" id="ENOG502ZBBA">
    <property type="taxonomic scope" value="Bacteria"/>
</dbReference>
<gene>
    <name evidence="1" type="ORF">MC7420_4530</name>
</gene>
<dbReference type="STRING" id="118168.MC7420_4530"/>
<dbReference type="OrthoDB" id="491156at2"/>
<keyword evidence="2" id="KW-1185">Reference proteome</keyword>
<reference evidence="1 2" key="1">
    <citation type="submission" date="2008-07" db="EMBL/GenBank/DDBJ databases">
        <authorList>
            <person name="Tandeau de Marsac N."/>
            <person name="Ferriera S."/>
            <person name="Johnson J."/>
            <person name="Kravitz S."/>
            <person name="Beeson K."/>
            <person name="Sutton G."/>
            <person name="Rogers Y.-H."/>
            <person name="Friedman R."/>
            <person name="Frazier M."/>
            <person name="Venter J.C."/>
        </authorList>
    </citation>
    <scope>NUCLEOTIDE SEQUENCE [LARGE SCALE GENOMIC DNA]</scope>
    <source>
        <strain evidence="1 2">PCC 7420</strain>
    </source>
</reference>
<dbReference type="RefSeq" id="WP_006100008.1">
    <property type="nucleotide sequence ID" value="NZ_DS989846.1"/>
</dbReference>
<dbReference type="AlphaFoldDB" id="B4VNQ7"/>
<dbReference type="Proteomes" id="UP000003835">
    <property type="component" value="Unassembled WGS sequence"/>
</dbReference>
<protein>
    <recommendedName>
        <fullName evidence="3">DUF4435 domain-containing protein</fullName>
    </recommendedName>
</protein>
<sequence>MSIVDKVIFCEGKQTSLDIKLLERILTENPEQRPTIVSAGGKFTFSVFAQGYFFPDEAINKQYIIFRDRDFDVQPTANVKLLQLGQRCFLTHRACVENYLLNANLIHKYWQAKFAEKSENPLSKWGHGDSPGIETIAAWIDRAARTLTDYQAVRWALADVAKPSVARSQLETTWTKGSGNLPASLDLQHCQAEAKKLIQTFREAVDQVTQDRFEERLVIYQTQFDQAEFWQQKQYLIWFHGKDLQKAMQRQESQYISLKNFFNWAIDQLDITQYSDLMELQTEIENL</sequence>